<dbReference type="AlphaFoldDB" id="A0A521FUM2"/>
<feature type="domain" description="AB hydrolase-1" evidence="1">
    <location>
        <begin position="39"/>
        <end position="277"/>
    </location>
</feature>
<dbReference type="InterPro" id="IPR000073">
    <property type="entry name" value="AB_hydrolase_1"/>
</dbReference>
<dbReference type="OrthoDB" id="9799612at2"/>
<accession>A0A521FUM2</accession>
<dbReference type="InterPro" id="IPR029058">
    <property type="entry name" value="AB_hydrolase_fold"/>
</dbReference>
<dbReference type="Pfam" id="PF00561">
    <property type="entry name" value="Abhydrolase_1"/>
    <property type="match status" value="1"/>
</dbReference>
<dbReference type="SUPFAM" id="SSF53474">
    <property type="entry name" value="alpha/beta-Hydrolases"/>
    <property type="match status" value="1"/>
</dbReference>
<organism evidence="2 3">
    <name type="scientific">Pedobacter westerhofensis</name>
    <dbReference type="NCBI Taxonomy" id="425512"/>
    <lineage>
        <taxon>Bacteria</taxon>
        <taxon>Pseudomonadati</taxon>
        <taxon>Bacteroidota</taxon>
        <taxon>Sphingobacteriia</taxon>
        <taxon>Sphingobacteriales</taxon>
        <taxon>Sphingobacteriaceae</taxon>
        <taxon>Pedobacter</taxon>
    </lineage>
</organism>
<dbReference type="GO" id="GO:0016020">
    <property type="term" value="C:membrane"/>
    <property type="evidence" value="ECO:0007669"/>
    <property type="project" value="TreeGrafter"/>
</dbReference>
<proteinExistence type="predicted"/>
<dbReference type="PANTHER" id="PTHR43798">
    <property type="entry name" value="MONOACYLGLYCEROL LIPASE"/>
    <property type="match status" value="1"/>
</dbReference>
<dbReference type="PANTHER" id="PTHR43798:SF24">
    <property type="entry name" value="CIS-3-ALKYL-4-ALKYLOXETAN-2-ONE DECARBOXYLASE"/>
    <property type="match status" value="1"/>
</dbReference>
<keyword evidence="3" id="KW-1185">Reference proteome</keyword>
<evidence type="ECO:0000313" key="2">
    <source>
        <dbReference type="EMBL" id="SMO99836.1"/>
    </source>
</evidence>
<protein>
    <submittedName>
        <fullName evidence="2">Haloalkane dehalogenase</fullName>
    </submittedName>
</protein>
<reference evidence="2 3" key="1">
    <citation type="submission" date="2017-05" db="EMBL/GenBank/DDBJ databases">
        <authorList>
            <person name="Varghese N."/>
            <person name="Submissions S."/>
        </authorList>
    </citation>
    <scope>NUCLEOTIDE SEQUENCE [LARGE SCALE GENOMIC DNA]</scope>
    <source>
        <strain evidence="2 3">DSM 19036</strain>
    </source>
</reference>
<evidence type="ECO:0000313" key="3">
    <source>
        <dbReference type="Proteomes" id="UP000320300"/>
    </source>
</evidence>
<name>A0A521FUM2_9SPHI</name>
<dbReference type="RefSeq" id="WP_142531397.1">
    <property type="nucleotide sequence ID" value="NZ_CBCSJO010000024.1"/>
</dbReference>
<dbReference type="InterPro" id="IPR050266">
    <property type="entry name" value="AB_hydrolase_sf"/>
</dbReference>
<sequence length="289" mass="32537">MNKKEINPNWLDRNHFPFESKTQTIDGNTVHYIDQGSGPTLLLLHGNTSWSFLYRHIIQLLSSNFRCIALDYPGFGLSTANDSYSFKPQEHSAIVEQFADQLGLKDISIMVQDWGGPIGLGFAGRRPELIRAVIIGNTFAWPAQRSKGMSMFSKIFGSSIAKFLIKRYNILVKWLIPAGISRKLSEAELAAYFGPFPTPESRLPTWVLPKEILGSENYLTEVESNLKNLKDKPALMVWGLADGAFGTAELISFLEYFYDNRVCILPKAKHFIQEDSPIEICGAIKKMLL</sequence>
<gene>
    <name evidence="2" type="ORF">SAMN06265348_12715</name>
</gene>
<evidence type="ECO:0000259" key="1">
    <source>
        <dbReference type="Pfam" id="PF00561"/>
    </source>
</evidence>
<dbReference type="Gene3D" id="3.40.50.1820">
    <property type="entry name" value="alpha/beta hydrolase"/>
    <property type="match status" value="1"/>
</dbReference>
<dbReference type="EMBL" id="FXTN01000027">
    <property type="protein sequence ID" value="SMO99836.1"/>
    <property type="molecule type" value="Genomic_DNA"/>
</dbReference>
<dbReference type="Proteomes" id="UP000320300">
    <property type="component" value="Unassembled WGS sequence"/>
</dbReference>